<evidence type="ECO:0000313" key="4">
    <source>
        <dbReference type="Proteomes" id="UP000193978"/>
    </source>
</evidence>
<evidence type="ECO:0000256" key="1">
    <source>
        <dbReference type="SAM" id="Phobius"/>
    </source>
</evidence>
<keyword evidence="3" id="KW-0255">Endonuclease</keyword>
<keyword evidence="4" id="KW-1185">Reference proteome</keyword>
<evidence type="ECO:0000313" key="3">
    <source>
        <dbReference type="EMBL" id="ARN82821.1"/>
    </source>
</evidence>
<keyword evidence="1" id="KW-1133">Transmembrane helix</keyword>
<protein>
    <submittedName>
        <fullName evidence="3">Restriction endonuclease</fullName>
    </submittedName>
</protein>
<sequence length="179" mass="19984">MKRGNEASPEKGRERRLCLLWFVVFTLLAGGYWPSRLGLAFMALAYLGVLHLAMLVFDEVTSPQFHADMSPEEFERYCASLLRERKWDARVTPASGDQGVDIVADKRGLRIVVQCKKYSKPVGNRAVQEIVAGIAHRDAQRGVVVATAGYTASAIKLAASNEVLLLHHSELHRIDRLLR</sequence>
<keyword evidence="1" id="KW-0472">Membrane</keyword>
<keyword evidence="3" id="KW-0540">Nuclease</keyword>
<keyword evidence="1" id="KW-0812">Transmembrane</keyword>
<accession>A0A1W6MZ04</accession>
<organism evidence="3 4">
    <name type="scientific">Methylocystis bryophila</name>
    <dbReference type="NCBI Taxonomy" id="655015"/>
    <lineage>
        <taxon>Bacteria</taxon>
        <taxon>Pseudomonadati</taxon>
        <taxon>Pseudomonadota</taxon>
        <taxon>Alphaproteobacteria</taxon>
        <taxon>Hyphomicrobiales</taxon>
        <taxon>Methylocystaceae</taxon>
        <taxon>Methylocystis</taxon>
    </lineage>
</organism>
<feature type="transmembrane region" description="Helical" evidence="1">
    <location>
        <begin position="39"/>
        <end position="57"/>
    </location>
</feature>
<reference evidence="3 4" key="1">
    <citation type="submission" date="2017-02" db="EMBL/GenBank/DDBJ databases">
        <authorList>
            <person name="Peterson S.W."/>
        </authorList>
    </citation>
    <scope>NUCLEOTIDE SEQUENCE [LARGE SCALE GENOMIC DNA]</scope>
    <source>
        <strain evidence="3 4">S285</strain>
    </source>
</reference>
<dbReference type="STRING" id="655015.B1812_18925"/>
<dbReference type="AlphaFoldDB" id="A0A1W6MZ04"/>
<dbReference type="InterPro" id="IPR011335">
    <property type="entry name" value="Restrct_endonuc-II-like"/>
</dbReference>
<dbReference type="InterPro" id="IPR011856">
    <property type="entry name" value="tRNA_endonuc-like_dom_sf"/>
</dbReference>
<dbReference type="GO" id="GO:0003677">
    <property type="term" value="F:DNA binding"/>
    <property type="evidence" value="ECO:0007669"/>
    <property type="project" value="InterPro"/>
</dbReference>
<feature type="transmembrane region" description="Helical" evidence="1">
    <location>
        <begin position="16"/>
        <end position="33"/>
    </location>
</feature>
<proteinExistence type="predicted"/>
<dbReference type="EMBL" id="CP019948">
    <property type="protein sequence ID" value="ARN82821.1"/>
    <property type="molecule type" value="Genomic_DNA"/>
</dbReference>
<feature type="domain" description="Restriction endonuclease type IV Mrr" evidence="2">
    <location>
        <begin position="68"/>
        <end position="173"/>
    </location>
</feature>
<dbReference type="GO" id="GO:0015666">
    <property type="term" value="F:restriction endodeoxyribonuclease activity"/>
    <property type="evidence" value="ECO:0007669"/>
    <property type="project" value="TreeGrafter"/>
</dbReference>
<dbReference type="InterPro" id="IPR007560">
    <property type="entry name" value="Restrct_endonuc_IV_Mrr"/>
</dbReference>
<dbReference type="RefSeq" id="WP_085772957.1">
    <property type="nucleotide sequence ID" value="NZ_AP027149.1"/>
</dbReference>
<gene>
    <name evidence="3" type="ORF">B1812_18925</name>
</gene>
<dbReference type="InterPro" id="IPR052906">
    <property type="entry name" value="Type_IV_Methyl-Rstrct_Enzyme"/>
</dbReference>
<dbReference type="PANTHER" id="PTHR30015:SF6">
    <property type="entry name" value="SLL1429 PROTEIN"/>
    <property type="match status" value="1"/>
</dbReference>
<evidence type="ECO:0000259" key="2">
    <source>
        <dbReference type="Pfam" id="PF04471"/>
    </source>
</evidence>
<dbReference type="PANTHER" id="PTHR30015">
    <property type="entry name" value="MRR RESTRICTION SYSTEM PROTEIN"/>
    <property type="match status" value="1"/>
</dbReference>
<keyword evidence="3" id="KW-0378">Hydrolase</keyword>
<name>A0A1W6MZ04_9HYPH</name>
<dbReference type="KEGG" id="mbry:B1812_18925"/>
<dbReference type="GO" id="GO:0009307">
    <property type="term" value="P:DNA restriction-modification system"/>
    <property type="evidence" value="ECO:0007669"/>
    <property type="project" value="InterPro"/>
</dbReference>
<dbReference type="SUPFAM" id="SSF52980">
    <property type="entry name" value="Restriction endonuclease-like"/>
    <property type="match status" value="1"/>
</dbReference>
<dbReference type="Proteomes" id="UP000193978">
    <property type="component" value="Chromosome"/>
</dbReference>
<dbReference type="Gene3D" id="3.40.1350.10">
    <property type="match status" value="1"/>
</dbReference>
<dbReference type="Pfam" id="PF04471">
    <property type="entry name" value="Mrr_cat"/>
    <property type="match status" value="1"/>
</dbReference>